<keyword evidence="1" id="KW-0694">RNA-binding</keyword>
<evidence type="ECO:0000313" key="3">
    <source>
        <dbReference type="EMBL" id="KAJ0189232.1"/>
    </source>
</evidence>
<dbReference type="Pfam" id="PF00271">
    <property type="entry name" value="Helicase_C"/>
    <property type="match status" value="1"/>
</dbReference>
<accession>A0A9R1UKJ1</accession>
<dbReference type="InterPro" id="IPR027417">
    <property type="entry name" value="P-loop_NTPase"/>
</dbReference>
<dbReference type="PROSITE" id="PS51194">
    <property type="entry name" value="HELICASE_CTER"/>
    <property type="match status" value="1"/>
</dbReference>
<dbReference type="GO" id="GO:0003723">
    <property type="term" value="F:RNA binding"/>
    <property type="evidence" value="ECO:0007669"/>
    <property type="project" value="UniProtKB-KW"/>
</dbReference>
<keyword evidence="4" id="KW-1185">Reference proteome</keyword>
<evidence type="ECO:0000259" key="2">
    <source>
        <dbReference type="PROSITE" id="PS51194"/>
    </source>
</evidence>
<gene>
    <name evidence="3" type="ORF">LSAT_V11C800428280</name>
</gene>
<dbReference type="Proteomes" id="UP000235145">
    <property type="component" value="Unassembled WGS sequence"/>
</dbReference>
<dbReference type="SUPFAM" id="SSF52540">
    <property type="entry name" value="P-loop containing nucleoside triphosphate hydrolases"/>
    <property type="match status" value="1"/>
</dbReference>
<comment type="caution">
    <text evidence="3">The sequence shown here is derived from an EMBL/GenBank/DDBJ whole genome shotgun (WGS) entry which is preliminary data.</text>
</comment>
<dbReference type="EMBL" id="NBSK02000008">
    <property type="protein sequence ID" value="KAJ0189232.1"/>
    <property type="molecule type" value="Genomic_DNA"/>
</dbReference>
<reference evidence="3 4" key="1">
    <citation type="journal article" date="2017" name="Nat. Commun.">
        <title>Genome assembly with in vitro proximity ligation data and whole-genome triplication in lettuce.</title>
        <authorList>
            <person name="Reyes-Chin-Wo S."/>
            <person name="Wang Z."/>
            <person name="Yang X."/>
            <person name="Kozik A."/>
            <person name="Arikit S."/>
            <person name="Song C."/>
            <person name="Xia L."/>
            <person name="Froenicke L."/>
            <person name="Lavelle D.O."/>
            <person name="Truco M.J."/>
            <person name="Xia R."/>
            <person name="Zhu S."/>
            <person name="Xu C."/>
            <person name="Xu H."/>
            <person name="Xu X."/>
            <person name="Cox K."/>
            <person name="Korf I."/>
            <person name="Meyers B.C."/>
            <person name="Michelmore R.W."/>
        </authorList>
    </citation>
    <scope>NUCLEOTIDE SEQUENCE [LARGE SCALE GENOMIC DNA]</scope>
    <source>
        <strain evidence="4">cv. Salinas</strain>
        <tissue evidence="3">Seedlings</tissue>
    </source>
</reference>
<dbReference type="PANTHER" id="PTHR47958">
    <property type="entry name" value="ATP-DEPENDENT RNA HELICASE DBP3"/>
    <property type="match status" value="1"/>
</dbReference>
<dbReference type="CDD" id="cd18787">
    <property type="entry name" value="SF2_C_DEAD"/>
    <property type="match status" value="1"/>
</dbReference>
<proteinExistence type="predicted"/>
<protein>
    <recommendedName>
        <fullName evidence="2">Helicase C-terminal domain-containing protein</fullName>
    </recommendedName>
</protein>
<evidence type="ECO:0000256" key="1">
    <source>
        <dbReference type="ARBA" id="ARBA00022884"/>
    </source>
</evidence>
<sequence>MVIVSHGQSFHFTKLSCYPLPITRQLRMDGWPALSIHGDKSQAERDWVLSEFKAGKTPIMTTTDVAACGLDVKDVKYVINYDFPGSLEDDVHRIGRTGRVGAKWTTYTLFTTANARFTKELIAILQEAGQKVNPDLAAMGRVAPPPPSGHGGFVTDEKGVMDVLQDKLDKELKFTDVYRIGTLMELVRVLALSFSNDGKRVKIIILPIPTTKP</sequence>
<feature type="domain" description="Helicase C-terminal" evidence="2">
    <location>
        <begin position="1"/>
        <end position="140"/>
    </location>
</feature>
<dbReference type="InterPro" id="IPR001650">
    <property type="entry name" value="Helicase_C-like"/>
</dbReference>
<dbReference type="Gene3D" id="3.40.50.300">
    <property type="entry name" value="P-loop containing nucleotide triphosphate hydrolases"/>
    <property type="match status" value="1"/>
</dbReference>
<organism evidence="3 4">
    <name type="scientific">Lactuca sativa</name>
    <name type="common">Garden lettuce</name>
    <dbReference type="NCBI Taxonomy" id="4236"/>
    <lineage>
        <taxon>Eukaryota</taxon>
        <taxon>Viridiplantae</taxon>
        <taxon>Streptophyta</taxon>
        <taxon>Embryophyta</taxon>
        <taxon>Tracheophyta</taxon>
        <taxon>Spermatophyta</taxon>
        <taxon>Magnoliopsida</taxon>
        <taxon>eudicotyledons</taxon>
        <taxon>Gunneridae</taxon>
        <taxon>Pentapetalae</taxon>
        <taxon>asterids</taxon>
        <taxon>campanulids</taxon>
        <taxon>Asterales</taxon>
        <taxon>Asteraceae</taxon>
        <taxon>Cichorioideae</taxon>
        <taxon>Cichorieae</taxon>
        <taxon>Lactucinae</taxon>
        <taxon>Lactuca</taxon>
    </lineage>
</organism>
<dbReference type="SMART" id="SM00490">
    <property type="entry name" value="HELICc"/>
    <property type="match status" value="1"/>
</dbReference>
<evidence type="ECO:0000313" key="4">
    <source>
        <dbReference type="Proteomes" id="UP000235145"/>
    </source>
</evidence>
<name>A0A9R1UKJ1_LACSA</name>
<dbReference type="AlphaFoldDB" id="A0A9R1UKJ1"/>